<feature type="coiled-coil region" evidence="9">
    <location>
        <begin position="445"/>
        <end position="496"/>
    </location>
</feature>
<reference evidence="11" key="1">
    <citation type="journal article" date="2020" name="Fungal Divers.">
        <title>Resolving the Mortierellaceae phylogeny through synthesis of multi-gene phylogenetics and phylogenomics.</title>
        <authorList>
            <person name="Vandepol N."/>
            <person name="Liber J."/>
            <person name="Desiro A."/>
            <person name="Na H."/>
            <person name="Kennedy M."/>
            <person name="Barry K."/>
            <person name="Grigoriev I.V."/>
            <person name="Miller A.N."/>
            <person name="O'Donnell K."/>
            <person name="Stajich J.E."/>
            <person name="Bonito G."/>
        </authorList>
    </citation>
    <scope>NUCLEOTIDE SEQUENCE</scope>
    <source>
        <strain evidence="11">NVP1</strain>
    </source>
</reference>
<feature type="coiled-coil region" evidence="9">
    <location>
        <begin position="384"/>
        <end position="411"/>
    </location>
</feature>
<keyword evidence="6" id="KW-0965">Cell junction</keyword>
<organism evidence="11 12">
    <name type="scientific">Podila minutissima</name>
    <dbReference type="NCBI Taxonomy" id="64525"/>
    <lineage>
        <taxon>Eukaryota</taxon>
        <taxon>Fungi</taxon>
        <taxon>Fungi incertae sedis</taxon>
        <taxon>Mucoromycota</taxon>
        <taxon>Mortierellomycotina</taxon>
        <taxon>Mortierellomycetes</taxon>
        <taxon>Mortierellales</taxon>
        <taxon>Mortierellaceae</taxon>
        <taxon>Podila</taxon>
    </lineage>
</organism>
<accession>A0A9P5ST04</accession>
<sequence>MNGAQKRTVAATPSFLDKGKAVANGNGIRTSNGINRTHRPSQWHTDDSDASQENEEDNLLEEDDDANDSFYIPSKSFAQQLSSVDPSLYQGTGDDFCTEENFDQTSAYINHQLSVYGFSANLQFLKADKDTASRIVTALYKMLQQHQKDAEYKEEMDLNWRRLSQDYDSSLQTLSNTKARLERSDRENVELLAKLGAVEEELRVETEKHKHTREELRSSKANLQYTKTQYAHEARRREKEMDVLKEKIQRSISRGQSSSGSGSSVIPGGITVLNPVPRSLFGKQHVSDGEQLLKEVIEQQKAKEMEIVEENEQLRRTLYTVHVELEGLIRKKLGSKSQAANPYGLPFEMVREKIETEIQDALTLLSDQWTHRPPQEPTTSPTDIVIRDQRIEELERDIEKMQHELEDSTVLIQGAQKMIDNLNGGNFLAGAPDFKMSSEGSDMTALEVEEAETKLRKQREDLAKERKKFTEACLDLGRQREDLKKAKLEFEESKRTFRLDKVVSFLSFSPG</sequence>
<protein>
    <recommendedName>
        <fullName evidence="13">Afadin and alpha-actinin-binding-domain-containing protein</fullName>
    </recommendedName>
</protein>
<evidence type="ECO:0000256" key="2">
    <source>
        <dbReference type="ARBA" id="ARBA00004300"/>
    </source>
</evidence>
<dbReference type="Pfam" id="PF11559">
    <property type="entry name" value="ADIP"/>
    <property type="match status" value="1"/>
</dbReference>
<evidence type="ECO:0000256" key="1">
    <source>
        <dbReference type="ARBA" id="ARBA00004282"/>
    </source>
</evidence>
<feature type="coiled-coil region" evidence="9">
    <location>
        <begin position="174"/>
        <end position="201"/>
    </location>
</feature>
<evidence type="ECO:0000256" key="4">
    <source>
        <dbReference type="ARBA" id="ARBA00022490"/>
    </source>
</evidence>
<gene>
    <name evidence="11" type="ORF">BG006_006287</name>
</gene>
<evidence type="ECO:0000256" key="8">
    <source>
        <dbReference type="ARBA" id="ARBA00023212"/>
    </source>
</evidence>
<dbReference type="Proteomes" id="UP000696485">
    <property type="component" value="Unassembled WGS sequence"/>
</dbReference>
<evidence type="ECO:0008006" key="13">
    <source>
        <dbReference type="Google" id="ProtNLM"/>
    </source>
</evidence>
<keyword evidence="12" id="KW-1185">Reference proteome</keyword>
<keyword evidence="7 9" id="KW-0175">Coiled coil</keyword>
<keyword evidence="5" id="KW-0130">Cell adhesion</keyword>
<comment type="subcellular location">
    <subcellularLocation>
        <location evidence="1">Cell junction</location>
    </subcellularLocation>
    <subcellularLocation>
        <location evidence="2">Cytoplasm</location>
        <location evidence="2">Cytoskeleton</location>
        <location evidence="2">Microtubule organizing center</location>
        <location evidence="2">Centrosome</location>
    </subcellularLocation>
</comment>
<dbReference type="GO" id="GO:0035735">
    <property type="term" value="P:intraciliary transport involved in cilium assembly"/>
    <property type="evidence" value="ECO:0007669"/>
    <property type="project" value="TreeGrafter"/>
</dbReference>
<proteinExistence type="inferred from homology"/>
<keyword evidence="8" id="KW-0206">Cytoskeleton</keyword>
<dbReference type="AlphaFoldDB" id="A0A9P5ST04"/>
<dbReference type="InterPro" id="IPR052300">
    <property type="entry name" value="Adhesion_Centrosome_assoc"/>
</dbReference>
<evidence type="ECO:0000256" key="9">
    <source>
        <dbReference type="SAM" id="Coils"/>
    </source>
</evidence>
<evidence type="ECO:0000313" key="11">
    <source>
        <dbReference type="EMBL" id="KAF9337109.1"/>
    </source>
</evidence>
<evidence type="ECO:0000256" key="3">
    <source>
        <dbReference type="ARBA" id="ARBA00009291"/>
    </source>
</evidence>
<evidence type="ECO:0000256" key="7">
    <source>
        <dbReference type="ARBA" id="ARBA00023054"/>
    </source>
</evidence>
<dbReference type="GO" id="GO:0036064">
    <property type="term" value="C:ciliary basal body"/>
    <property type="evidence" value="ECO:0007669"/>
    <property type="project" value="TreeGrafter"/>
</dbReference>
<comment type="caution">
    <text evidence="11">The sequence shown here is derived from an EMBL/GenBank/DDBJ whole genome shotgun (WGS) entry which is preliminary data.</text>
</comment>
<dbReference type="GO" id="GO:0007155">
    <property type="term" value="P:cell adhesion"/>
    <property type="evidence" value="ECO:0007669"/>
    <property type="project" value="UniProtKB-KW"/>
</dbReference>
<feature type="compositionally biased region" description="Acidic residues" evidence="10">
    <location>
        <begin position="48"/>
        <end position="61"/>
    </location>
</feature>
<keyword evidence="4" id="KW-0963">Cytoplasm</keyword>
<evidence type="ECO:0000256" key="6">
    <source>
        <dbReference type="ARBA" id="ARBA00022949"/>
    </source>
</evidence>
<dbReference type="InterPro" id="IPR021622">
    <property type="entry name" value="Afadin/alpha-actinin-bd"/>
</dbReference>
<evidence type="ECO:0000256" key="5">
    <source>
        <dbReference type="ARBA" id="ARBA00022889"/>
    </source>
</evidence>
<feature type="region of interest" description="Disordered" evidence="10">
    <location>
        <begin position="1"/>
        <end position="61"/>
    </location>
</feature>
<name>A0A9P5ST04_9FUNG</name>
<dbReference type="PANTHER" id="PTHR46507:SF4">
    <property type="entry name" value="SSX FAMILY MEMBER 2 INTERACTING PROTEIN"/>
    <property type="match status" value="1"/>
</dbReference>
<dbReference type="PANTHER" id="PTHR46507">
    <property type="entry name" value="AFADIN- AND ALPHA-ACTININ-BINDING PROTEIN"/>
    <property type="match status" value="1"/>
</dbReference>
<evidence type="ECO:0000313" key="12">
    <source>
        <dbReference type="Proteomes" id="UP000696485"/>
    </source>
</evidence>
<dbReference type="EMBL" id="JAAAUY010000037">
    <property type="protein sequence ID" value="KAF9337109.1"/>
    <property type="molecule type" value="Genomic_DNA"/>
</dbReference>
<comment type="similarity">
    <text evidence="3">Belongs to the ADIP family.</text>
</comment>
<evidence type="ECO:0000256" key="10">
    <source>
        <dbReference type="SAM" id="MobiDB-lite"/>
    </source>
</evidence>